<sequence length="124" mass="14517">FQMMQRNNPFKLWMAFTRALELEYGPCSYECSRSSLFKLETKHKLKHKPKHKPTNQYTSCHITHIESKAIFTILATFYCIAQKPEARIEVYFGPFPIIQRVGSVSYKLLLPLTTKIHPVFHVSL</sequence>
<gene>
    <name evidence="2" type="ORF">KK1_046342</name>
</gene>
<keyword evidence="3" id="KW-1185">Reference proteome</keyword>
<feature type="domain" description="Tf2-1-like SH3-like" evidence="1">
    <location>
        <begin position="91"/>
        <end position="123"/>
    </location>
</feature>
<protein>
    <recommendedName>
        <fullName evidence="1">Tf2-1-like SH3-like domain-containing protein</fullName>
    </recommendedName>
</protein>
<accession>A0A151QRE0</accession>
<dbReference type="EMBL" id="KQ485082">
    <property type="protein sequence ID" value="KYP32867.1"/>
    <property type="molecule type" value="Genomic_DNA"/>
</dbReference>
<evidence type="ECO:0000313" key="2">
    <source>
        <dbReference type="EMBL" id="KYP32867.1"/>
    </source>
</evidence>
<dbReference type="Gramene" id="C.cajan_44686.t">
    <property type="protein sequence ID" value="C.cajan_44686.t"/>
    <property type="gene ID" value="C.cajan_44686"/>
</dbReference>
<dbReference type="Pfam" id="PF24626">
    <property type="entry name" value="SH3_Tf2-1"/>
    <property type="match status" value="1"/>
</dbReference>
<proteinExistence type="predicted"/>
<feature type="non-terminal residue" evidence="2">
    <location>
        <position position="1"/>
    </location>
</feature>
<dbReference type="AlphaFoldDB" id="A0A151QRE0"/>
<organism evidence="2 3">
    <name type="scientific">Cajanus cajan</name>
    <name type="common">Pigeon pea</name>
    <name type="synonym">Cajanus indicus</name>
    <dbReference type="NCBI Taxonomy" id="3821"/>
    <lineage>
        <taxon>Eukaryota</taxon>
        <taxon>Viridiplantae</taxon>
        <taxon>Streptophyta</taxon>
        <taxon>Embryophyta</taxon>
        <taxon>Tracheophyta</taxon>
        <taxon>Spermatophyta</taxon>
        <taxon>Magnoliopsida</taxon>
        <taxon>eudicotyledons</taxon>
        <taxon>Gunneridae</taxon>
        <taxon>Pentapetalae</taxon>
        <taxon>rosids</taxon>
        <taxon>fabids</taxon>
        <taxon>Fabales</taxon>
        <taxon>Fabaceae</taxon>
        <taxon>Papilionoideae</taxon>
        <taxon>50 kb inversion clade</taxon>
        <taxon>NPAAA clade</taxon>
        <taxon>indigoferoid/millettioid clade</taxon>
        <taxon>Phaseoleae</taxon>
        <taxon>Cajanus</taxon>
    </lineage>
</organism>
<dbReference type="InterPro" id="IPR056924">
    <property type="entry name" value="SH3_Tf2-1"/>
</dbReference>
<reference evidence="2" key="1">
    <citation type="journal article" date="2012" name="Nat. Biotechnol.">
        <title>Draft genome sequence of pigeonpea (Cajanus cajan), an orphan legume crop of resource-poor farmers.</title>
        <authorList>
            <person name="Varshney R.K."/>
            <person name="Chen W."/>
            <person name="Li Y."/>
            <person name="Bharti A.K."/>
            <person name="Saxena R.K."/>
            <person name="Schlueter J.A."/>
            <person name="Donoghue M.T."/>
            <person name="Azam S."/>
            <person name="Fan G."/>
            <person name="Whaley A.M."/>
            <person name="Farmer A.D."/>
            <person name="Sheridan J."/>
            <person name="Iwata A."/>
            <person name="Tuteja R."/>
            <person name="Penmetsa R.V."/>
            <person name="Wu W."/>
            <person name="Upadhyaya H.D."/>
            <person name="Yang S.P."/>
            <person name="Shah T."/>
            <person name="Saxena K.B."/>
            <person name="Michael T."/>
            <person name="McCombie W.R."/>
            <person name="Yang B."/>
            <person name="Zhang G."/>
            <person name="Yang H."/>
            <person name="Wang J."/>
            <person name="Spillane C."/>
            <person name="Cook D.R."/>
            <person name="May G.D."/>
            <person name="Xu X."/>
            <person name="Jackson S.A."/>
        </authorList>
    </citation>
    <scope>NUCLEOTIDE SEQUENCE [LARGE SCALE GENOMIC DNA]</scope>
</reference>
<dbReference type="Proteomes" id="UP000075243">
    <property type="component" value="Unassembled WGS sequence"/>
</dbReference>
<evidence type="ECO:0000313" key="3">
    <source>
        <dbReference type="Proteomes" id="UP000075243"/>
    </source>
</evidence>
<name>A0A151QRE0_CAJCA</name>
<evidence type="ECO:0000259" key="1">
    <source>
        <dbReference type="Pfam" id="PF24626"/>
    </source>
</evidence>